<reference evidence="1" key="2">
    <citation type="submission" date="2020-09" db="EMBL/GenBank/DDBJ databases">
        <authorList>
            <person name="Sun Q."/>
            <person name="Zhou Y."/>
        </authorList>
    </citation>
    <scope>NUCLEOTIDE SEQUENCE</scope>
    <source>
        <strain evidence="1">CGMCC 4.7430</strain>
    </source>
</reference>
<comment type="caution">
    <text evidence="1">The sequence shown here is derived from an EMBL/GenBank/DDBJ whole genome shotgun (WGS) entry which is preliminary data.</text>
</comment>
<dbReference type="EMBL" id="BMNK01000028">
    <property type="protein sequence ID" value="GGP18265.1"/>
    <property type="molecule type" value="Genomic_DNA"/>
</dbReference>
<accession>A0A918EBF9</accession>
<sequence>MTLPRKLEATARRSWIRLGGVTDRFGMTELLVRERAETLACLPRRLGIFLTDVNGLPNMANVRGPYVSPVQA</sequence>
<protein>
    <submittedName>
        <fullName evidence="1">Uncharacterized protein</fullName>
    </submittedName>
</protein>
<proteinExistence type="predicted"/>
<keyword evidence="2" id="KW-1185">Reference proteome</keyword>
<organism evidence="1 2">
    <name type="scientific">Nonomuraea glycinis</name>
    <dbReference type="NCBI Taxonomy" id="2047744"/>
    <lineage>
        <taxon>Bacteria</taxon>
        <taxon>Bacillati</taxon>
        <taxon>Actinomycetota</taxon>
        <taxon>Actinomycetes</taxon>
        <taxon>Streptosporangiales</taxon>
        <taxon>Streptosporangiaceae</taxon>
        <taxon>Nonomuraea</taxon>
    </lineage>
</organism>
<reference evidence="1" key="1">
    <citation type="journal article" date="2014" name="Int. J. Syst. Evol. Microbiol.">
        <title>Complete genome sequence of Corynebacterium casei LMG S-19264T (=DSM 44701T), isolated from a smear-ripened cheese.</title>
        <authorList>
            <consortium name="US DOE Joint Genome Institute (JGI-PGF)"/>
            <person name="Walter F."/>
            <person name="Albersmeier A."/>
            <person name="Kalinowski J."/>
            <person name="Ruckert C."/>
        </authorList>
    </citation>
    <scope>NUCLEOTIDE SEQUENCE</scope>
    <source>
        <strain evidence="1">CGMCC 4.7430</strain>
    </source>
</reference>
<evidence type="ECO:0000313" key="2">
    <source>
        <dbReference type="Proteomes" id="UP000660745"/>
    </source>
</evidence>
<dbReference type="Proteomes" id="UP000660745">
    <property type="component" value="Unassembled WGS sequence"/>
</dbReference>
<name>A0A918EBF9_9ACTN</name>
<gene>
    <name evidence="1" type="ORF">GCM10012278_89880</name>
</gene>
<evidence type="ECO:0000313" key="1">
    <source>
        <dbReference type="EMBL" id="GGP18265.1"/>
    </source>
</evidence>
<dbReference type="AlphaFoldDB" id="A0A918EBF9"/>